<name>A0AAV7SXC0_PLEWA</name>
<feature type="region of interest" description="Disordered" evidence="1">
    <location>
        <begin position="1"/>
        <end position="34"/>
    </location>
</feature>
<proteinExistence type="predicted"/>
<gene>
    <name evidence="2" type="ORF">NDU88_000721</name>
</gene>
<protein>
    <submittedName>
        <fullName evidence="2">Uncharacterized protein</fullName>
    </submittedName>
</protein>
<dbReference type="EMBL" id="JANPWB010000007">
    <property type="protein sequence ID" value="KAJ1168808.1"/>
    <property type="molecule type" value="Genomic_DNA"/>
</dbReference>
<keyword evidence="3" id="KW-1185">Reference proteome</keyword>
<evidence type="ECO:0000313" key="3">
    <source>
        <dbReference type="Proteomes" id="UP001066276"/>
    </source>
</evidence>
<comment type="caution">
    <text evidence="2">The sequence shown here is derived from an EMBL/GenBank/DDBJ whole genome shotgun (WGS) entry which is preliminary data.</text>
</comment>
<sequence>MGGAGVAGRDTGKGPVGRSRMSSRMGPEYRPEGWRSFSHRHAHDSLLERKNAPGYSEVLLSFPLEIHTDPVAF</sequence>
<dbReference type="Proteomes" id="UP001066276">
    <property type="component" value="Chromosome 4_1"/>
</dbReference>
<reference evidence="2" key="1">
    <citation type="journal article" date="2022" name="bioRxiv">
        <title>Sequencing and chromosome-scale assembly of the giantPleurodeles waltlgenome.</title>
        <authorList>
            <person name="Brown T."/>
            <person name="Elewa A."/>
            <person name="Iarovenko S."/>
            <person name="Subramanian E."/>
            <person name="Araus A.J."/>
            <person name="Petzold A."/>
            <person name="Susuki M."/>
            <person name="Suzuki K.-i.T."/>
            <person name="Hayashi T."/>
            <person name="Toyoda A."/>
            <person name="Oliveira C."/>
            <person name="Osipova E."/>
            <person name="Leigh N.D."/>
            <person name="Simon A."/>
            <person name="Yun M.H."/>
        </authorList>
    </citation>
    <scope>NUCLEOTIDE SEQUENCE</scope>
    <source>
        <strain evidence="2">20211129_DDA</strain>
        <tissue evidence="2">Liver</tissue>
    </source>
</reference>
<dbReference type="AlphaFoldDB" id="A0AAV7SXC0"/>
<evidence type="ECO:0000313" key="2">
    <source>
        <dbReference type="EMBL" id="KAJ1168808.1"/>
    </source>
</evidence>
<organism evidence="2 3">
    <name type="scientific">Pleurodeles waltl</name>
    <name type="common">Iberian ribbed newt</name>
    <dbReference type="NCBI Taxonomy" id="8319"/>
    <lineage>
        <taxon>Eukaryota</taxon>
        <taxon>Metazoa</taxon>
        <taxon>Chordata</taxon>
        <taxon>Craniata</taxon>
        <taxon>Vertebrata</taxon>
        <taxon>Euteleostomi</taxon>
        <taxon>Amphibia</taxon>
        <taxon>Batrachia</taxon>
        <taxon>Caudata</taxon>
        <taxon>Salamandroidea</taxon>
        <taxon>Salamandridae</taxon>
        <taxon>Pleurodelinae</taxon>
        <taxon>Pleurodeles</taxon>
    </lineage>
</organism>
<evidence type="ECO:0000256" key="1">
    <source>
        <dbReference type="SAM" id="MobiDB-lite"/>
    </source>
</evidence>
<accession>A0AAV7SXC0</accession>